<sequence>MYSPWREFSASDKEEYIKYLKIFGALSGLFKDSKEGKNASKPYLYYRNHEQLFAKVFDVEDLTRKDSAFDAVAKIEDQRIGVGLKTWIHSRDLTYQKVAEFNKVAPLELAPLIENKEYSNLIYKIAELRNERIKLDQRQYNTAFDIYHNITRDDNVMNIMETSYDLVQLDSLKMIDQNGRTYTFSDGLNRYKFYASKSVLLKEFDASKEKIYESIPIIQKDDPFEILNLIKLNNFDSKENVQNSIYLPIYSDRNMKVEDKSGFNAWNAAPKSKGSLTPRPEFEAYIPIPKWIHHTFPNFFGFNALNKIERNNSKSFNLHLPDGRKIKAIVTQDFGKSLQTNPQSVLGKWILHDVLGLKSRELLTMDHLVKLGVDSLKITKIDNQNFKIELAETYAFEQWKIDFEDEIKSSNSRSPKMRPFLMVE</sequence>
<evidence type="ECO:0000313" key="3">
    <source>
        <dbReference type="Proteomes" id="UP000000822"/>
    </source>
</evidence>
<dbReference type="Pfam" id="PF20731">
    <property type="entry name" value="RE_NgoFVII_C"/>
    <property type="match status" value="1"/>
</dbReference>
<dbReference type="STRING" id="221109.gene:10735586"/>
<keyword evidence="3" id="KW-1185">Reference proteome</keyword>
<dbReference type="InterPro" id="IPR048923">
    <property type="entry name" value="RE_NgoFVII_C"/>
</dbReference>
<dbReference type="Proteomes" id="UP000000822">
    <property type="component" value="Chromosome"/>
</dbReference>
<evidence type="ECO:0000313" key="2">
    <source>
        <dbReference type="EMBL" id="BAC15290.1"/>
    </source>
</evidence>
<name>Q8EL97_OCEIH</name>
<dbReference type="KEGG" id="oih:OB3334"/>
<proteinExistence type="predicted"/>
<dbReference type="eggNOG" id="ENOG502Z8SA">
    <property type="taxonomic scope" value="Bacteria"/>
</dbReference>
<accession>Q8EL97</accession>
<evidence type="ECO:0000259" key="1">
    <source>
        <dbReference type="Pfam" id="PF20731"/>
    </source>
</evidence>
<reference evidence="2 3" key="2">
    <citation type="journal article" date="2002" name="Nucleic Acids Res.">
        <title>Genome sequence of Oceanobacillus iheyensis isolated from the Iheya Ridge and its unexpected adaptive capabilities to extreme environments.</title>
        <authorList>
            <person name="Takami H."/>
            <person name="Takaki Y."/>
            <person name="Uchiyama I."/>
        </authorList>
    </citation>
    <scope>NUCLEOTIDE SEQUENCE [LARGE SCALE GENOMIC DNA]</scope>
    <source>
        <strain evidence="3">DSM 14371 / CIP 107618 / JCM 11309 / KCTC 3954 / HTE831</strain>
    </source>
</reference>
<reference evidence="2 3" key="1">
    <citation type="journal article" date="2001" name="FEMS Microbiol. Lett.">
        <title>Oceanobacillus iheyensis gen. nov., sp. nov., a deep-sea extremely halotolerant and alkaliphilic species isolated from a depth of 1050 m on the Iheya Ridge.</title>
        <authorList>
            <person name="Lu J."/>
            <person name="Nogi Y."/>
            <person name="Takami H."/>
        </authorList>
    </citation>
    <scope>NUCLEOTIDE SEQUENCE [LARGE SCALE GENOMIC DNA]</scope>
    <source>
        <strain evidence="3">DSM 14371 / CIP 107618 / JCM 11309 / KCTC 3954 / HTE831</strain>
    </source>
</reference>
<protein>
    <recommendedName>
        <fullName evidence="1">Restriction endonuclease type II NgoFVII C-terminal B3-like DNA-binding domain-containing protein</fullName>
    </recommendedName>
</protein>
<organism evidence="2 3">
    <name type="scientific">Oceanobacillus iheyensis (strain DSM 14371 / CIP 107618 / JCM 11309 / KCTC 3954 / HTE831)</name>
    <dbReference type="NCBI Taxonomy" id="221109"/>
    <lineage>
        <taxon>Bacteria</taxon>
        <taxon>Bacillati</taxon>
        <taxon>Bacillota</taxon>
        <taxon>Bacilli</taxon>
        <taxon>Bacillales</taxon>
        <taxon>Bacillaceae</taxon>
        <taxon>Oceanobacillus</taxon>
    </lineage>
</organism>
<dbReference type="HOGENOM" id="CLU_050812_0_0_9"/>
<gene>
    <name evidence="2" type="ordered locus">OB3334</name>
</gene>
<dbReference type="AlphaFoldDB" id="Q8EL97"/>
<feature type="domain" description="Restriction endonuclease type II NgoFVII C-terminal B3-like DNA-binding" evidence="1">
    <location>
        <begin position="253"/>
        <end position="382"/>
    </location>
</feature>
<dbReference type="EMBL" id="BA000028">
    <property type="protein sequence ID" value="BAC15290.1"/>
    <property type="molecule type" value="Genomic_DNA"/>
</dbReference>
<dbReference type="REBASE" id="6389">
    <property type="entry name" value="OihORF3333P"/>
</dbReference>